<proteinExistence type="predicted"/>
<gene>
    <name evidence="1" type="ORF">G6F50_016877</name>
</gene>
<comment type="caution">
    <text evidence="1">The sequence shown here is derived from an EMBL/GenBank/DDBJ whole genome shotgun (WGS) entry which is preliminary data.</text>
</comment>
<reference evidence="1 2" key="1">
    <citation type="journal article" date="2020" name="Microb. Genom.">
        <title>Genetic diversity of clinical and environmental Mucorales isolates obtained from an investigation of mucormycosis cases among solid organ transplant recipients.</title>
        <authorList>
            <person name="Nguyen M.H."/>
            <person name="Kaul D."/>
            <person name="Muto C."/>
            <person name="Cheng S.J."/>
            <person name="Richter R.A."/>
            <person name="Bruno V.M."/>
            <person name="Liu G."/>
            <person name="Beyhan S."/>
            <person name="Sundermann A.J."/>
            <person name="Mounaud S."/>
            <person name="Pasculle A.W."/>
            <person name="Nierman W.C."/>
            <person name="Driscoll E."/>
            <person name="Cumbie R."/>
            <person name="Clancy C.J."/>
            <person name="Dupont C.L."/>
        </authorList>
    </citation>
    <scope>NUCLEOTIDE SEQUENCE [LARGE SCALE GENOMIC DNA]</scope>
    <source>
        <strain evidence="1 2">GL24</strain>
    </source>
</reference>
<dbReference type="EMBL" id="JAANIU010011310">
    <property type="protein sequence ID" value="KAG1531133.1"/>
    <property type="molecule type" value="Genomic_DNA"/>
</dbReference>
<accession>A0A9P7C0J5</accession>
<evidence type="ECO:0000313" key="1">
    <source>
        <dbReference type="EMBL" id="KAG1531133.1"/>
    </source>
</evidence>
<keyword evidence="2" id="KW-1185">Reference proteome</keyword>
<sequence>MSASFPASRVPPFSGSTAMAALRVAHVIACRLDMPSIVTNSSGSRACHSPYGVTAKPVAVPHIIVTPCFEAVDARLRATGQVPPVGDVCHECQRGAAGYATGGQLVGFFPIHAGRMHDPVHAGLDAVNH</sequence>
<organism evidence="1 2">
    <name type="scientific">Rhizopus delemar</name>
    <dbReference type="NCBI Taxonomy" id="936053"/>
    <lineage>
        <taxon>Eukaryota</taxon>
        <taxon>Fungi</taxon>
        <taxon>Fungi incertae sedis</taxon>
        <taxon>Mucoromycota</taxon>
        <taxon>Mucoromycotina</taxon>
        <taxon>Mucoromycetes</taxon>
        <taxon>Mucorales</taxon>
        <taxon>Mucorineae</taxon>
        <taxon>Rhizopodaceae</taxon>
        <taxon>Rhizopus</taxon>
    </lineage>
</organism>
<protein>
    <submittedName>
        <fullName evidence="1">Uncharacterized protein</fullName>
    </submittedName>
</protein>
<evidence type="ECO:0000313" key="2">
    <source>
        <dbReference type="Proteomes" id="UP000740926"/>
    </source>
</evidence>
<name>A0A9P7C0J5_9FUNG</name>
<dbReference type="AlphaFoldDB" id="A0A9P7C0J5"/>
<dbReference type="Proteomes" id="UP000740926">
    <property type="component" value="Unassembled WGS sequence"/>
</dbReference>